<name>A8MDG3_CALMQ</name>
<accession>A8MDG3</accession>
<keyword evidence="1" id="KW-0812">Transmembrane</keyword>
<dbReference type="RefSeq" id="WP_012186038.1">
    <property type="nucleotide sequence ID" value="NC_009954.1"/>
</dbReference>
<dbReference type="eggNOG" id="arCOG07455">
    <property type="taxonomic scope" value="Archaea"/>
</dbReference>
<dbReference type="STRING" id="397948.Cmaq_0988"/>
<dbReference type="OrthoDB" id="26595at2157"/>
<dbReference type="InterPro" id="IPR017853">
    <property type="entry name" value="GH"/>
</dbReference>
<proteinExistence type="predicted"/>
<dbReference type="AlphaFoldDB" id="A8MDG3"/>
<keyword evidence="1" id="KW-1133">Transmembrane helix</keyword>
<reference evidence="2 3" key="1">
    <citation type="submission" date="2007-10" db="EMBL/GenBank/DDBJ databases">
        <title>Complete sequence of Caldivirga maquilingensis IC-167.</title>
        <authorList>
            <consortium name="US DOE Joint Genome Institute"/>
            <person name="Copeland A."/>
            <person name="Lucas S."/>
            <person name="Lapidus A."/>
            <person name="Barry K."/>
            <person name="Glavina del Rio T."/>
            <person name="Dalin E."/>
            <person name="Tice H."/>
            <person name="Pitluck S."/>
            <person name="Saunders E."/>
            <person name="Brettin T."/>
            <person name="Bruce D."/>
            <person name="Detter J.C."/>
            <person name="Han C."/>
            <person name="Schmutz J."/>
            <person name="Larimer F."/>
            <person name="Land M."/>
            <person name="Hauser L."/>
            <person name="Kyrpides N."/>
            <person name="Ivanova N."/>
            <person name="Biddle J.F."/>
            <person name="Zhang Z."/>
            <person name="Fitz-Gibbon S.T."/>
            <person name="Lowe T.M."/>
            <person name="Saltikov C."/>
            <person name="House C.H."/>
            <person name="Richardson P."/>
        </authorList>
    </citation>
    <scope>NUCLEOTIDE SEQUENCE [LARGE SCALE GENOMIC DNA]</scope>
    <source>
        <strain evidence="3">ATCC 700844 / DSM 13496 / JCM 10307 / IC-167</strain>
    </source>
</reference>
<dbReference type="HOGENOM" id="CLU_048987_0_0_2"/>
<sequence>MRIKYLILIIVVIIIASVSLIMINVKHTQLARGRIFIWIEPWIPNTTIPKWALAGIVTVYYCSGNVMCLETLNNSLALVKYYLGVNHQVFIALYPTYWTYRGGLNNPVYFNYSDLTYIVNYLKTIDPSGKGLYVGFSEQWGCLYNKQCFNTLAQTYRWLEAQLPEAQFYYYDCCVDPVLMINFAKEANITILGYDIYSYVHVAKYSIIVNPSLMNNIKTIKDAGFKLIIGEIGFRVCDANAWYSASQANPGIPINWNCTAPAVYLAEVLNQVSGLKPVYIGIWVWNDCCGFGIDQNPLMVSVLRNYTKGIAYYPSHS</sequence>
<evidence type="ECO:0000256" key="1">
    <source>
        <dbReference type="SAM" id="Phobius"/>
    </source>
</evidence>
<feature type="transmembrane region" description="Helical" evidence="1">
    <location>
        <begin position="6"/>
        <end position="25"/>
    </location>
</feature>
<gene>
    <name evidence="2" type="ordered locus">Cmaq_0988</name>
</gene>
<dbReference type="Proteomes" id="UP000001137">
    <property type="component" value="Chromosome"/>
</dbReference>
<dbReference type="SUPFAM" id="SSF51445">
    <property type="entry name" value="(Trans)glycosidases"/>
    <property type="match status" value="1"/>
</dbReference>
<dbReference type="GeneID" id="5709383"/>
<evidence type="ECO:0000313" key="3">
    <source>
        <dbReference type="Proteomes" id="UP000001137"/>
    </source>
</evidence>
<organism evidence="2 3">
    <name type="scientific">Caldivirga maquilingensis (strain ATCC 700844 / DSM 13496 / JCM 10307 / IC-167)</name>
    <dbReference type="NCBI Taxonomy" id="397948"/>
    <lineage>
        <taxon>Archaea</taxon>
        <taxon>Thermoproteota</taxon>
        <taxon>Thermoprotei</taxon>
        <taxon>Thermoproteales</taxon>
        <taxon>Thermoproteaceae</taxon>
        <taxon>Caldivirga</taxon>
    </lineage>
</organism>
<protein>
    <submittedName>
        <fullName evidence="2">Uncharacterized protein</fullName>
    </submittedName>
</protein>
<dbReference type="KEGG" id="cma:Cmaq_0988"/>
<dbReference type="EMBL" id="CP000852">
    <property type="protein sequence ID" value="ABW01819.1"/>
    <property type="molecule type" value="Genomic_DNA"/>
</dbReference>
<evidence type="ECO:0000313" key="2">
    <source>
        <dbReference type="EMBL" id="ABW01819.1"/>
    </source>
</evidence>
<keyword evidence="3" id="KW-1185">Reference proteome</keyword>
<keyword evidence="1" id="KW-0472">Membrane</keyword>